<name>A0A3B0NZJ1_9BACT</name>
<gene>
    <name evidence="1" type="ORF">NCTC10135_00050</name>
</gene>
<evidence type="ECO:0000313" key="1">
    <source>
        <dbReference type="EMBL" id="SYV89560.1"/>
    </source>
</evidence>
<evidence type="ECO:0000313" key="2">
    <source>
        <dbReference type="Proteomes" id="UP000259864"/>
    </source>
</evidence>
<sequence length="78" mass="8621">MSYVIPFASGARERLDIIIITITDNTYGVICNSGEYGTNSVINAPDEKESAYKNENTNETPVIIKIFHCPIIIIESAK</sequence>
<reference evidence="2" key="1">
    <citation type="submission" date="2018-06" db="EMBL/GenBank/DDBJ databases">
        <authorList>
            <consortium name="Pathogen Informatics"/>
        </authorList>
    </citation>
    <scope>NUCLEOTIDE SEQUENCE [LARGE SCALE GENOMIC DNA]</scope>
    <source>
        <strain evidence="2">NCTC10135</strain>
    </source>
</reference>
<organism evidence="1 2">
    <name type="scientific">Metamycoplasma alkalescens</name>
    <dbReference type="NCBI Taxonomy" id="45363"/>
    <lineage>
        <taxon>Bacteria</taxon>
        <taxon>Bacillati</taxon>
        <taxon>Mycoplasmatota</taxon>
        <taxon>Mycoplasmoidales</taxon>
        <taxon>Metamycoplasmataceae</taxon>
        <taxon>Metamycoplasma</taxon>
    </lineage>
</organism>
<accession>A0A3B0NZJ1</accession>
<proteinExistence type="predicted"/>
<dbReference type="EMBL" id="LS991949">
    <property type="protein sequence ID" value="SYV89560.1"/>
    <property type="molecule type" value="Genomic_DNA"/>
</dbReference>
<dbReference type="AlphaFoldDB" id="A0A3B0NZJ1"/>
<dbReference type="Proteomes" id="UP000259864">
    <property type="component" value="Chromosome 1"/>
</dbReference>
<dbReference type="KEGG" id="mala:NCTC10135_00050"/>
<protein>
    <submittedName>
        <fullName evidence="1">Uncharacterized protein</fullName>
    </submittedName>
</protein>